<dbReference type="EMBL" id="JACHWZ010000003">
    <property type="protein sequence ID" value="MBB3059990.1"/>
    <property type="molecule type" value="Genomic_DNA"/>
</dbReference>
<dbReference type="SUPFAM" id="SSF51126">
    <property type="entry name" value="Pectin lyase-like"/>
    <property type="match status" value="1"/>
</dbReference>
<gene>
    <name evidence="4" type="ORF">FHS09_000803</name>
</gene>
<feature type="compositionally biased region" description="Polar residues" evidence="2">
    <location>
        <begin position="3150"/>
        <end position="3161"/>
    </location>
</feature>
<dbReference type="NCBIfam" id="TIGR01731">
    <property type="entry name" value="fil_hemag_20aa"/>
    <property type="match status" value="24"/>
</dbReference>
<protein>
    <submittedName>
        <fullName evidence="4">Filamentous hemagglutinin family protein</fullName>
    </submittedName>
</protein>
<dbReference type="Pfam" id="PF05860">
    <property type="entry name" value="TPS"/>
    <property type="match status" value="1"/>
</dbReference>
<feature type="compositionally biased region" description="Polar residues" evidence="2">
    <location>
        <begin position="3009"/>
        <end position="3019"/>
    </location>
</feature>
<feature type="compositionally biased region" description="Low complexity" evidence="2">
    <location>
        <begin position="3032"/>
        <end position="3049"/>
    </location>
</feature>
<evidence type="ECO:0000256" key="1">
    <source>
        <dbReference type="SAM" id="Coils"/>
    </source>
</evidence>
<comment type="caution">
    <text evidence="4">The sequence shown here is derived from an EMBL/GenBank/DDBJ whole genome shotgun (WGS) entry which is preliminary data.</text>
</comment>
<dbReference type="Proteomes" id="UP000535937">
    <property type="component" value="Unassembled WGS sequence"/>
</dbReference>
<keyword evidence="1" id="KW-0175">Coiled coil</keyword>
<dbReference type="Gene3D" id="2.160.20.10">
    <property type="entry name" value="Single-stranded right-handed beta-helix, Pectin lyase-like"/>
    <property type="match status" value="1"/>
</dbReference>
<feature type="region of interest" description="Disordered" evidence="2">
    <location>
        <begin position="2947"/>
        <end position="2968"/>
    </location>
</feature>
<dbReference type="GO" id="GO:0004519">
    <property type="term" value="F:endonuclease activity"/>
    <property type="evidence" value="ECO:0007669"/>
    <property type="project" value="InterPro"/>
</dbReference>
<evidence type="ECO:0000313" key="4">
    <source>
        <dbReference type="EMBL" id="MBB3059990.1"/>
    </source>
</evidence>
<sequence length="3612" mass="372777">MHRITIATKDFSNPASRGMRALTLLLCLQLVLPVNLLAEVVVDKSAEKEKQAEVERAANGVEMVNIAAANQRGVSHNKYEKFNVDASGLILNNDAGIHQSQLGGQVAGNNNLAQSGSASLILNEVTHANRSSLKGHIEISGQSAELVVANPYGITCAGCGFINTPRATLTSGVPRLQDGQLTGFDIRAGEVAMEGSGLDASGLNNLDIWARSIKLSAPLLASDLSLIAGVNRVAYGDRQVLLLSSSGEKPQLAIDASALGAIQANRIFMLATEQGVGVRSRADMSSAGDFTLTADGRIQLSSAVAGESARIQSSGQLSVGERLYGSQVSISAQKTVNSGLLAAESSLSIEGAELQNNGSLLAGIDRQGQAVAGGALEIRVSDSLGNSGLVAAENVQLHSAVIENRSGEIQADKLLSLSGQTLDNSGGEIYALGGGHTQLTFDQVANRNGVIQSNSERLSLFAEDSLDNSGGKLLHFGEGLLALNVGAALDNIGGQIQSAESLRLDARSLDNSDGLVTALGGESTQLNLTSFTNSGGLIQSASRQLSLFAQERADNSNGSLLHFGSGGFSVDAGSLLRNSGGQIQSAGALSLTGESLDNSGGEIYALGGDGAQLTFDELRNRSGLIQTQGDNLTIAVSGSADNSGGQLLHFGEGAVSLDVGAVLDNRDGQIQAEHDLALSALSLENSGGSVTALGGASTLLNLGLLDNSGGLIQSKSDTFSIATQSAVDNSEGGILYFGADRLSLDVGTALINSGGKIQSSGIFAISGSSLDNSDGVINALGGETSQLQVESLVNRGGAIQSRSDTFALSVQSSADNSGGSLLHFGEGLFSLEAGIVLNSDGGQIQSENDMLLSAQSLDNSGGTITTLGGDSARFQLGALRNNGGVIQSQSDELSISAKESIQNIGGTLKQLGAGGLQLSTAGDIDSAGGRLSVSHQAAITAQHLSLAGAQVSADRLQLALSGDLDNSDGLIDTNRLIVEAGALNNRGGSLRAVAAEDGSLLLNVSTVDNSGGVIETAALNLSLSLERFDNTGGELRHGGSGELSLTLLDQLTNRGKILSNGAIRVDTQNFLNSDLSVAGTLIAAGDLWIDAGETVNSGGTVEAGGALAINLQTLENRSGQIQSLGGAEFSLIVDGALDNSQGGILASAATNMRVQVGSGLNNAAGSLLHSGSGQLTVNAGGTIDNRAGEITGNGSLLMDGNDEILNGGKGWISASGNLTLDAAGQLDNSGGTIASAGNFSIQAQEVRNVGGTLAGAGEAFNLASRGAIDNRSGGSIETAAQSAGIKAATAIDNRGGRVSHAGGGELNVIAARINNSGDGTIGSNGGLRLNTAGNPFNNNGGTLLAVTDLWMNARGLDNRNGYIEQGSGLLNLLLGSGSLLNTDGEIYSDNHLSAQAAAIDGGSGVIQGRNKVTLNADSVALEKLGDVRAGQQIVIDSQGKITQAAGFTFRTDADLTLTAKDQLENAGEISSAGALDVQVQGIDNRAGGVISGSSAKIGGGALVNRGRLIGADSLRLEGTSLANHSGAVIASGGDLTAFITGLIGNDALIFAGANLNLYSDRLINDRADIYALDSIHIARDHNNAKNSRMENISGLIESRNGTIRIDSANIVNRRTHLDITRDESLSALDLIDNPNDVFLFDQALLGWSVPGQSFETNEEWVSFWVDRHIERLNGLPGGDVPQGVVDDVKDSLYPWANFTGIADKDFVWNILKKEIEYLEEAVPQKIAESRNALSARLSNVKPGFQVVDFELGRYDSEGERDYLARIEHTYTGESTYREKVDSAGAAAQLMAGGDLILNGGGITNRYSTISAGGNIQMTGSSLDNIGRELQRKEEITRTVYGYHKGDYKQIEGESTKVHTTIVDSVPALIHAGGNITGTFTGKINNETISGGVAYNSDNQRSAKTSTSGKARRAHSKQSGRESVETGALGTSAPDGSGETVSIDARQSEDGEIGGVVGEAVREAETVDQSGPQNTAEQNLERIAEAGKAALDPLATHGFQLPDGGLFVQNLEAGSPYLIETNPAITDFTNFISSDYFLGQLDLDAEALPKRLGDGFYENQILRDSIFQATGQRFLHPSLASDYDQYQWLMDNAVATAEDLDLSVGVALTSEQIALLETDIVWLVESEVQGQAVLVPVIYLADIDNRQLLENGALVSAGGDIQLSGSEIHNSGGLKSGGRLALFSEGSIVNKEGDLVAGGDLLASADRDIHNLSGRLQGNSVLLNAGGSIVSETLTRTLEKSTIEGSAGLESTNTAVAGLASVSATGGKLVMQAGEDMRLIASRLNAAMDAQLVAGGDLVLDTKALEERSAAWTASGHNIRERTEHLTSGIEAGGNLQLASGGDTRLSGAELTAGDNIGLQAGGGITIASVTDSQTTDYHREEKGSGTFDKDKTVTEQHHSEQVIGSNITAKSGQVAIAAEGDVAVLGSSIHAEKDIALSGEDITVAASASEESHLSAKTESGGFENESLGEASYQLQLAASELNSASGNISLDAAKNITLAAGNLIAGSGDINLTAVDDLLIAAGEVIESTSSWSEDSGYFSGGDFYASEQQSGATEQTLAQGSQISAGNDINIDAGRAKVIGSDLSAGNDIVAETDIGDLEVLAARETTHTTYDEKQVRVSAGDAAQSLADPDDLVKVEDGQLKIKLADAEYHQLDSESTQVSHKGCELTAGNDIELNAIGDLTIEGSNLAADADTSGEGDVVLSGENVIIKEAKDSLQTKTSETTGSAEMSAVVQHQAVEVAKAAKALKDSTDNLKQAKEDYRKYQKDLGNLEDTLDQLQADYANDEPGVTQADIVELKQIIDDAEGDKEWYLAGVAAAAADVTSKTTLLVQQTAAAAQSTGTYGFNAGVQLDIDASKTDTESHQTSSLASSLSGSNIRIQTGSGNGGKTTGNTLIRGSHLQADNRITIDTGDLDVTASRDTAQSSTENQHGHISVQQTVYGVTGGPAVNASLDRSQSRDRQTTYNNSTLNADNISLNTTGDAALTGANVHANNQLDVNIAGDLTAESQQNRASGSNTSAGLSGGFGTSGGDNSSLSSVNGGANSASGRYQTKETVLTSLTSGGEANIDVGGHTQLTGALVATVDEEGNDLGNLNLSTGTLDYADLSNTDYSSQQSAGLSTSVGLNGANPADPAQQNAQDATGNDDLRLNTSNVQYSNNSHYSKDKSLATVGQGNITVRDEDSEKNGDLAGLNRDVTSTEKELFEVDRQEGNIDVTVDHRVLSKQGWEEISKDAAALKEAAAVGADYLESVVVSLPEELADQTGPLGEGMHDTLIRQGYDPEEAQALLSDPDFQQYVVETANQLREDIESADPATLTALVEGQELSFGATGEYVAGADGELEHVQVTSSGEQPLPGKLNDGLATANDYLNTLDPTARDMAMLAASFAMGGPVKQVAGVVINEMVNAAAGEQIEQATEVVAEGVTEWAIGERQEGGTQADEAAYDRAVEGSNLGISIATGIGLPGRKTSDRQSHDNGSGGSFGGGSGGSSSGGSGGSSGGGSDGDSNYIDLTDDKGRKHILEGDGPGKGGGHRYGTGKPGKSEFPGNWSDEKILHEISDIATDPKLNWSKPDRRGYIAASKMVEGIQIKVVVDTKSGRVVTGYPTNTPRNSK</sequence>
<feature type="region of interest" description="Disordered" evidence="2">
    <location>
        <begin position="3111"/>
        <end position="3161"/>
    </location>
</feature>
<feature type="compositionally biased region" description="Low complexity" evidence="2">
    <location>
        <begin position="2868"/>
        <end position="2877"/>
    </location>
</feature>
<dbReference type="InterPro" id="IPR025157">
    <property type="entry name" value="Hemagglutinin_rpt"/>
</dbReference>
<feature type="compositionally biased region" description="Basic and acidic residues" evidence="2">
    <location>
        <begin position="3512"/>
        <end position="3522"/>
    </location>
</feature>
<dbReference type="InterPro" id="IPR008619">
    <property type="entry name" value="Filamentous_hemagglutn_rpt"/>
</dbReference>
<dbReference type="InterPro" id="IPR008638">
    <property type="entry name" value="FhaB/CdiA-like_TPS"/>
</dbReference>
<organism evidence="4 5">
    <name type="scientific">Microbulbifer rhizosphaerae</name>
    <dbReference type="NCBI Taxonomy" id="1562603"/>
    <lineage>
        <taxon>Bacteria</taxon>
        <taxon>Pseudomonadati</taxon>
        <taxon>Pseudomonadota</taxon>
        <taxon>Gammaproteobacteria</taxon>
        <taxon>Cellvibrionales</taxon>
        <taxon>Microbulbiferaceae</taxon>
        <taxon>Microbulbifer</taxon>
    </lineage>
</organism>
<dbReference type="Pfam" id="PF14436">
    <property type="entry name" value="EndoU_bacteria"/>
    <property type="match status" value="1"/>
</dbReference>
<dbReference type="NCBIfam" id="TIGR01901">
    <property type="entry name" value="adhes_NPXG"/>
    <property type="match status" value="1"/>
</dbReference>
<accession>A0A7W4W950</accession>
<feature type="compositionally biased region" description="Polar residues" evidence="2">
    <location>
        <begin position="1895"/>
        <end position="1908"/>
    </location>
</feature>
<feature type="region of interest" description="Disordered" evidence="2">
    <location>
        <begin position="3462"/>
        <end position="3547"/>
    </location>
</feature>
<dbReference type="InterPro" id="IPR010069">
    <property type="entry name" value="CdiA_FHA1_rpt"/>
</dbReference>
<evidence type="ECO:0000259" key="3">
    <source>
        <dbReference type="SMART" id="SM00912"/>
    </source>
</evidence>
<feature type="compositionally biased region" description="Gly residues" evidence="2">
    <location>
        <begin position="3524"/>
        <end position="3538"/>
    </location>
</feature>
<keyword evidence="5" id="KW-1185">Reference proteome</keyword>
<feature type="region of interest" description="Disordered" evidence="2">
    <location>
        <begin position="2859"/>
        <end position="2896"/>
    </location>
</feature>
<dbReference type="Pfam" id="PF13332">
    <property type="entry name" value="Fil_haemagg_2"/>
    <property type="match status" value="4"/>
</dbReference>
<name>A0A7W4W950_9GAMM</name>
<feature type="coiled-coil region" evidence="1">
    <location>
        <begin position="2742"/>
        <end position="2783"/>
    </location>
</feature>
<dbReference type="RefSeq" id="WP_183456929.1">
    <property type="nucleotide sequence ID" value="NZ_JACHWZ010000003.1"/>
</dbReference>
<feature type="compositionally biased region" description="Gly residues" evidence="2">
    <location>
        <begin position="3477"/>
        <end position="3503"/>
    </location>
</feature>
<feature type="compositionally biased region" description="Low complexity" evidence="2">
    <location>
        <begin position="3129"/>
        <end position="3142"/>
    </location>
</feature>
<feature type="region of interest" description="Disordered" evidence="2">
    <location>
        <begin position="3009"/>
        <end position="3050"/>
    </location>
</feature>
<dbReference type="InterPro" id="IPR029501">
    <property type="entry name" value="EndoU_bac"/>
</dbReference>
<evidence type="ECO:0000256" key="2">
    <source>
        <dbReference type="SAM" id="MobiDB-lite"/>
    </source>
</evidence>
<proteinExistence type="predicted"/>
<dbReference type="SMART" id="SM00912">
    <property type="entry name" value="Haemagg_act"/>
    <property type="match status" value="1"/>
</dbReference>
<feature type="region of interest" description="Disordered" evidence="2">
    <location>
        <begin position="1890"/>
        <end position="1952"/>
    </location>
</feature>
<dbReference type="InterPro" id="IPR011050">
    <property type="entry name" value="Pectin_lyase_fold/virulence"/>
</dbReference>
<reference evidence="4 5" key="1">
    <citation type="submission" date="2020-08" db="EMBL/GenBank/DDBJ databases">
        <title>Genomic Encyclopedia of Type Strains, Phase III (KMG-III): the genomes of soil and plant-associated and newly described type strains.</title>
        <authorList>
            <person name="Whitman W."/>
        </authorList>
    </citation>
    <scope>NUCLEOTIDE SEQUENCE [LARGE SCALE GENOMIC DNA]</scope>
    <source>
        <strain evidence="4 5">CECT 8799</strain>
    </source>
</reference>
<dbReference type="InterPro" id="IPR012334">
    <property type="entry name" value="Pectin_lyas_fold"/>
</dbReference>
<dbReference type="Pfam" id="PF05594">
    <property type="entry name" value="Fil_haemagg"/>
    <property type="match status" value="14"/>
</dbReference>
<evidence type="ECO:0000313" key="5">
    <source>
        <dbReference type="Proteomes" id="UP000535937"/>
    </source>
</evidence>
<feature type="compositionally biased region" description="Polar residues" evidence="2">
    <location>
        <begin position="3111"/>
        <end position="3125"/>
    </location>
</feature>
<feature type="domain" description="Filamentous haemagglutinin FhaB/tRNA nuclease CdiA-like TPS" evidence="3">
    <location>
        <begin position="58"/>
        <end position="179"/>
    </location>
</feature>